<gene>
    <name evidence="2" type="ORF">PLXY2_LOCUS7763</name>
</gene>
<reference evidence="2" key="1">
    <citation type="submission" date="2020-11" db="EMBL/GenBank/DDBJ databases">
        <authorList>
            <person name="Whiteford S."/>
        </authorList>
    </citation>
    <scope>NUCLEOTIDE SEQUENCE</scope>
</reference>
<dbReference type="EMBL" id="CAJHNJ030000028">
    <property type="protein sequence ID" value="CAG9122925.1"/>
    <property type="molecule type" value="Genomic_DNA"/>
</dbReference>
<sequence>MNDGHKPKPQSPYATPPESPCSTADSTPNSTTSSPLYEPAEEHEERVFTPPLPPAVMMPPGVPGHVWLGPVARLPGSEGTVAYDNDPPYAAAMIYGTWNAVYAWPARPGAPPSPPLVTFAPASKLESVLFSCRCHSENVDKFAPVKVLNEHIPGRVIACQVVNKEADVQPALDDVHCRCRASPLVSKFVILPINEEYLIYYAKIAKEVYTKAQPNTAYLLYRDIPTSLEVDHQLAGLDIFSRAGAPTFMIKYKEDAE</sequence>
<proteinExistence type="predicted"/>
<dbReference type="Proteomes" id="UP000653454">
    <property type="component" value="Unassembled WGS sequence"/>
</dbReference>
<organism evidence="2 3">
    <name type="scientific">Plutella xylostella</name>
    <name type="common">Diamondback moth</name>
    <name type="synonym">Plutella maculipennis</name>
    <dbReference type="NCBI Taxonomy" id="51655"/>
    <lineage>
        <taxon>Eukaryota</taxon>
        <taxon>Metazoa</taxon>
        <taxon>Ecdysozoa</taxon>
        <taxon>Arthropoda</taxon>
        <taxon>Hexapoda</taxon>
        <taxon>Insecta</taxon>
        <taxon>Pterygota</taxon>
        <taxon>Neoptera</taxon>
        <taxon>Endopterygota</taxon>
        <taxon>Lepidoptera</taxon>
        <taxon>Glossata</taxon>
        <taxon>Ditrysia</taxon>
        <taxon>Yponomeutoidea</taxon>
        <taxon>Plutellidae</taxon>
        <taxon>Plutella</taxon>
    </lineage>
</organism>
<dbReference type="AlphaFoldDB" id="A0A8S4F7D1"/>
<accession>A0A8S4F7D1</accession>
<evidence type="ECO:0000256" key="1">
    <source>
        <dbReference type="SAM" id="MobiDB-lite"/>
    </source>
</evidence>
<comment type="caution">
    <text evidence="2">The sequence shown here is derived from an EMBL/GenBank/DDBJ whole genome shotgun (WGS) entry which is preliminary data.</text>
</comment>
<evidence type="ECO:0000313" key="3">
    <source>
        <dbReference type="Proteomes" id="UP000653454"/>
    </source>
</evidence>
<name>A0A8S4F7D1_PLUXY</name>
<protein>
    <submittedName>
        <fullName evidence="2">(diamondback moth) hypothetical protein</fullName>
    </submittedName>
</protein>
<feature type="region of interest" description="Disordered" evidence="1">
    <location>
        <begin position="1"/>
        <end position="46"/>
    </location>
</feature>
<feature type="compositionally biased region" description="Polar residues" evidence="1">
    <location>
        <begin position="20"/>
        <end position="35"/>
    </location>
</feature>
<evidence type="ECO:0000313" key="2">
    <source>
        <dbReference type="EMBL" id="CAG9122925.1"/>
    </source>
</evidence>
<keyword evidence="3" id="KW-1185">Reference proteome</keyword>